<organism evidence="7 8">
    <name type="scientific">Fundidesulfovibrio magnetotacticus</name>
    <dbReference type="NCBI Taxonomy" id="2730080"/>
    <lineage>
        <taxon>Bacteria</taxon>
        <taxon>Pseudomonadati</taxon>
        <taxon>Thermodesulfobacteriota</taxon>
        <taxon>Desulfovibrionia</taxon>
        <taxon>Desulfovibrionales</taxon>
        <taxon>Desulfovibrionaceae</taxon>
        <taxon>Fundidesulfovibrio</taxon>
    </lineage>
</organism>
<dbReference type="InterPro" id="IPR015424">
    <property type="entry name" value="PyrdxlP-dep_Trfase"/>
</dbReference>
<evidence type="ECO:0000256" key="3">
    <source>
        <dbReference type="ARBA" id="ARBA00022576"/>
    </source>
</evidence>
<dbReference type="Gene3D" id="3.90.1150.10">
    <property type="entry name" value="Aspartate Aminotransferase, domain 1"/>
    <property type="match status" value="1"/>
</dbReference>
<keyword evidence="4 7" id="KW-0808">Transferase</keyword>
<reference evidence="7 8" key="1">
    <citation type="submission" date="2020-04" db="EMBL/GenBank/DDBJ databases">
        <authorList>
            <consortium name="Desulfovibrio sp. FSS-1 genome sequencing consortium"/>
            <person name="Shimoshige H."/>
            <person name="Kobayashi H."/>
            <person name="Maekawa T."/>
        </authorList>
    </citation>
    <scope>NUCLEOTIDE SEQUENCE [LARGE SCALE GENOMIC DNA]</scope>
    <source>
        <strain evidence="7 8">SIID29052-01</strain>
    </source>
</reference>
<evidence type="ECO:0000313" key="7">
    <source>
        <dbReference type="EMBL" id="GFK96104.1"/>
    </source>
</evidence>
<dbReference type="NCBIfam" id="TIGR00700">
    <property type="entry name" value="GABAtrnsam"/>
    <property type="match status" value="1"/>
</dbReference>
<evidence type="ECO:0000256" key="1">
    <source>
        <dbReference type="ARBA" id="ARBA00001933"/>
    </source>
</evidence>
<dbReference type="PROSITE" id="PS00600">
    <property type="entry name" value="AA_TRANSFER_CLASS_3"/>
    <property type="match status" value="1"/>
</dbReference>
<dbReference type="InterPro" id="IPR050103">
    <property type="entry name" value="Class-III_PLP-dep_AT"/>
</dbReference>
<dbReference type="CDD" id="cd00610">
    <property type="entry name" value="OAT_like"/>
    <property type="match status" value="1"/>
</dbReference>
<evidence type="ECO:0000256" key="5">
    <source>
        <dbReference type="ARBA" id="ARBA00022898"/>
    </source>
</evidence>
<keyword evidence="8" id="KW-1185">Reference proteome</keyword>
<dbReference type="InterPro" id="IPR049704">
    <property type="entry name" value="Aminotrans_3_PPA_site"/>
</dbReference>
<dbReference type="PANTHER" id="PTHR11986">
    <property type="entry name" value="AMINOTRANSFERASE CLASS III"/>
    <property type="match status" value="1"/>
</dbReference>
<dbReference type="PANTHER" id="PTHR11986:SF58">
    <property type="entry name" value="LEUCINE_METHIONINE RACEMASE"/>
    <property type="match status" value="1"/>
</dbReference>
<dbReference type="Proteomes" id="UP000494245">
    <property type="component" value="Unassembled WGS sequence"/>
</dbReference>
<proteinExistence type="inferred from homology"/>
<comment type="cofactor">
    <cofactor evidence="1">
        <name>pyridoxal 5'-phosphate</name>
        <dbReference type="ChEBI" id="CHEBI:597326"/>
    </cofactor>
</comment>
<evidence type="ECO:0000256" key="6">
    <source>
        <dbReference type="RuleBase" id="RU003560"/>
    </source>
</evidence>
<evidence type="ECO:0000313" key="8">
    <source>
        <dbReference type="Proteomes" id="UP000494245"/>
    </source>
</evidence>
<comment type="similarity">
    <text evidence="2 6">Belongs to the class-III pyridoxal-phosphate-dependent aminotransferase family.</text>
</comment>
<protein>
    <submittedName>
        <fullName evidence="7">5-aminovalerate aminotransferase DavT</fullName>
        <ecNumber evidence="7">2.6.1.48</ecNumber>
    </submittedName>
</protein>
<dbReference type="InterPro" id="IPR015422">
    <property type="entry name" value="PyrdxlP-dep_Trfase_small"/>
</dbReference>
<dbReference type="GO" id="GO:0047589">
    <property type="term" value="F:5-aminovalerate transaminase activity"/>
    <property type="evidence" value="ECO:0007669"/>
    <property type="project" value="UniProtKB-EC"/>
</dbReference>
<dbReference type="GO" id="GO:0034386">
    <property type="term" value="F:4-aminobutyrate:2-oxoglutarate transaminase activity"/>
    <property type="evidence" value="ECO:0007669"/>
    <property type="project" value="InterPro"/>
</dbReference>
<dbReference type="InterPro" id="IPR005814">
    <property type="entry name" value="Aminotrans_3"/>
</dbReference>
<dbReference type="InterPro" id="IPR015421">
    <property type="entry name" value="PyrdxlP-dep_Trfase_major"/>
</dbReference>
<evidence type="ECO:0000256" key="4">
    <source>
        <dbReference type="ARBA" id="ARBA00022679"/>
    </source>
</evidence>
<dbReference type="RefSeq" id="WP_173087240.1">
    <property type="nucleotide sequence ID" value="NZ_BLTE01000033.1"/>
</dbReference>
<gene>
    <name evidence="7" type="primary">davT</name>
    <name evidence="7" type="ORF">NNJEOMEG_03978</name>
</gene>
<dbReference type="InterPro" id="IPR004632">
    <property type="entry name" value="4NH2But_aminotransferase_bac"/>
</dbReference>
<dbReference type="PIRSF" id="PIRSF000521">
    <property type="entry name" value="Transaminase_4ab_Lys_Orn"/>
    <property type="match status" value="1"/>
</dbReference>
<dbReference type="GO" id="GO:0042802">
    <property type="term" value="F:identical protein binding"/>
    <property type="evidence" value="ECO:0007669"/>
    <property type="project" value="TreeGrafter"/>
</dbReference>
<dbReference type="Pfam" id="PF00202">
    <property type="entry name" value="Aminotran_3"/>
    <property type="match status" value="1"/>
</dbReference>
<dbReference type="AlphaFoldDB" id="A0A6V8LWJ5"/>
<dbReference type="Gene3D" id="3.40.640.10">
    <property type="entry name" value="Type I PLP-dependent aspartate aminotransferase-like (Major domain)"/>
    <property type="match status" value="1"/>
</dbReference>
<keyword evidence="3 7" id="KW-0032">Aminotransferase</keyword>
<keyword evidence="5 6" id="KW-0663">Pyridoxal phosphate</keyword>
<dbReference type="GO" id="GO:0030170">
    <property type="term" value="F:pyridoxal phosphate binding"/>
    <property type="evidence" value="ECO:0007669"/>
    <property type="project" value="InterPro"/>
</dbReference>
<evidence type="ECO:0000256" key="2">
    <source>
        <dbReference type="ARBA" id="ARBA00008954"/>
    </source>
</evidence>
<dbReference type="GO" id="GO:0009448">
    <property type="term" value="P:gamma-aminobutyric acid metabolic process"/>
    <property type="evidence" value="ECO:0007669"/>
    <property type="project" value="InterPro"/>
</dbReference>
<dbReference type="FunFam" id="3.40.640.10:FF:000013">
    <property type="entry name" value="4-aminobutyrate aminotransferase"/>
    <property type="match status" value="1"/>
</dbReference>
<dbReference type="SUPFAM" id="SSF53383">
    <property type="entry name" value="PLP-dependent transferases"/>
    <property type="match status" value="1"/>
</dbReference>
<accession>A0A6V8LWJ5</accession>
<sequence>MAQHTDKTQELLALRDRYVPKGPFNVTRFLAAKASGAVITDMDGRELIDFAGGIGVVNVGHCHPKVSAAVKDQADKYIHTCFHIVMYEPYIRLAEKLCTLAPGDFEKMAILANSGAEAVENAVKIARSHTKRQGVIVFEGGFHGRTLLTMSMTSKVKPYKFGFGPFAPEVYRMPYAYCYRCPIGLDRKTCDAACADLLNDFFIGHAAAESVACLVAEPVLGEGGFVTPPTRYFEKLSAICRANGIVYVADEVQTGFGRTGEYFAMTHHGVAADLVTVAKSMGGGMPISGVVGRAEIMDAPQIGGTGGTYGGNPVSCRAALAVLEVFEEEKLLERARTLGATLQARFAQWMERYEIIGEERGLGPMRALELVTDREKKTPAMAQAKALVKYCVDRGLLLLSCGTHGNVIRTLMPLVITDEQLERGLAILEEGFQEIAKGRL</sequence>
<name>A0A6V8LWJ5_9BACT</name>
<dbReference type="EC" id="2.6.1.48" evidence="7"/>
<dbReference type="EMBL" id="BLTE01000033">
    <property type="protein sequence ID" value="GFK96104.1"/>
    <property type="molecule type" value="Genomic_DNA"/>
</dbReference>
<reference evidence="7 8" key="2">
    <citation type="submission" date="2020-05" db="EMBL/GenBank/DDBJ databases">
        <title>Draft genome sequence of Desulfovibrio sp. strainFSS-1.</title>
        <authorList>
            <person name="Shimoshige H."/>
            <person name="Kobayashi H."/>
            <person name="Maekawa T."/>
        </authorList>
    </citation>
    <scope>NUCLEOTIDE SEQUENCE [LARGE SCALE GENOMIC DNA]</scope>
    <source>
        <strain evidence="7 8">SIID29052-01</strain>
    </source>
</reference>
<comment type="caution">
    <text evidence="7">The sequence shown here is derived from an EMBL/GenBank/DDBJ whole genome shotgun (WGS) entry which is preliminary data.</text>
</comment>